<sequence length="254" mass="27584">MTDPLFLDLCDGRRIAYRFADGQGPLLVFLPGYLSDMEGSKATALFDWASRNGRACLLLDYSGCGSSSGEFADGTLSRWRDEVVALVGHVGGSEGDDSAVLVGSSMGGWLMLLAARALGDRCAGLVGIAAAPDFTDWGYDADQKRKLADGETIHEDNDYGYPPTPTHPGFWADGQANRQLEETIPLTCPVVLLHGQRDNEVPWEVSLRLADKLGSDDVQVLLVKDADHRMSRDIDVARLLDTIASFLDRLKDHA</sequence>
<evidence type="ECO:0000313" key="13">
    <source>
        <dbReference type="EMBL" id="GFZ96977.1"/>
    </source>
</evidence>
<evidence type="ECO:0000256" key="10">
    <source>
        <dbReference type="ARBA" id="ARBA00047409"/>
    </source>
</evidence>
<dbReference type="PANTHER" id="PTHR16138:SF7">
    <property type="entry name" value="PALMITOYL-PROTEIN THIOESTERASE ABHD10, MITOCHONDRIAL"/>
    <property type="match status" value="1"/>
</dbReference>
<evidence type="ECO:0000256" key="7">
    <source>
        <dbReference type="ARBA" id="ARBA00042645"/>
    </source>
</evidence>
<gene>
    <name evidence="13" type="ORF">GCM10010923_01050</name>
</gene>
<accession>A0ABQ1F224</accession>
<dbReference type="RefSeq" id="WP_188640845.1">
    <property type="nucleotide sequence ID" value="NZ_BMID01000001.1"/>
</dbReference>
<dbReference type="InterPro" id="IPR029058">
    <property type="entry name" value="AB_hydrolase_fold"/>
</dbReference>
<dbReference type="InterPro" id="IPR052382">
    <property type="entry name" value="ABHD10_acyl-thioesterase"/>
</dbReference>
<evidence type="ECO:0000256" key="5">
    <source>
        <dbReference type="ARBA" id="ARBA00039314"/>
    </source>
</evidence>
<dbReference type="EC" id="3.1.1.93" evidence="4"/>
<dbReference type="SUPFAM" id="SSF53474">
    <property type="entry name" value="alpha/beta-Hydrolases"/>
    <property type="match status" value="1"/>
</dbReference>
<evidence type="ECO:0000256" key="1">
    <source>
        <dbReference type="ARBA" id="ARBA00012423"/>
    </source>
</evidence>
<evidence type="ECO:0000256" key="11">
    <source>
        <dbReference type="ARBA" id="ARBA00047972"/>
    </source>
</evidence>
<dbReference type="Gene3D" id="3.40.50.1820">
    <property type="entry name" value="alpha/beta hydrolase"/>
    <property type="match status" value="1"/>
</dbReference>
<reference evidence="14" key="1">
    <citation type="journal article" date="2019" name="Int. J. Syst. Evol. Microbiol.">
        <title>The Global Catalogue of Microorganisms (GCM) 10K type strain sequencing project: providing services to taxonomists for standard genome sequencing and annotation.</title>
        <authorList>
            <consortium name="The Broad Institute Genomics Platform"/>
            <consortium name="The Broad Institute Genome Sequencing Center for Infectious Disease"/>
            <person name="Wu L."/>
            <person name="Ma J."/>
        </authorList>
    </citation>
    <scope>NUCLEOTIDE SEQUENCE [LARGE SCALE GENOMIC DNA]</scope>
    <source>
        <strain evidence="14">CGMCC 1.15297</strain>
    </source>
</reference>
<evidence type="ECO:0000313" key="14">
    <source>
        <dbReference type="Proteomes" id="UP000603317"/>
    </source>
</evidence>
<evidence type="ECO:0000256" key="9">
    <source>
        <dbReference type="ARBA" id="ARBA00046047"/>
    </source>
</evidence>
<protein>
    <recommendedName>
        <fullName evidence="5">Palmitoyl-protein thioesterase ABHD10, mitochondrial</fullName>
        <ecNumber evidence="4">3.1.1.93</ecNumber>
        <ecNumber evidence="1">3.1.2.22</ecNumber>
    </recommendedName>
    <alternativeName>
        <fullName evidence="7">Acyl-protein thioesterase ABHD10</fullName>
    </alternativeName>
    <alternativeName>
        <fullName evidence="8">Alpha/beta hydrolase domain-containing protein 10</fullName>
    </alternativeName>
    <alternativeName>
        <fullName evidence="6">Mycophenolic acid acyl-glucuronide esterase, mitochondrial</fullName>
    </alternativeName>
</protein>
<keyword evidence="2 13" id="KW-0378">Hydrolase</keyword>
<comment type="catalytic activity">
    <reaction evidence="10">
        <text>S-hexadecanoyl-L-cysteinyl-[protein] + H2O = L-cysteinyl-[protein] + hexadecanoate + H(+)</text>
        <dbReference type="Rhea" id="RHEA:19233"/>
        <dbReference type="Rhea" id="RHEA-COMP:10131"/>
        <dbReference type="Rhea" id="RHEA-COMP:11032"/>
        <dbReference type="ChEBI" id="CHEBI:7896"/>
        <dbReference type="ChEBI" id="CHEBI:15377"/>
        <dbReference type="ChEBI" id="CHEBI:15378"/>
        <dbReference type="ChEBI" id="CHEBI:29950"/>
        <dbReference type="ChEBI" id="CHEBI:74151"/>
        <dbReference type="EC" id="3.1.2.22"/>
    </reaction>
    <physiologicalReaction direction="left-to-right" evidence="10">
        <dbReference type="Rhea" id="RHEA:19234"/>
    </physiologicalReaction>
</comment>
<keyword evidence="14" id="KW-1185">Reference proteome</keyword>
<dbReference type="EC" id="3.1.2.22" evidence="1"/>
<dbReference type="PANTHER" id="PTHR16138">
    <property type="entry name" value="MYCOPHENOLIC ACID ACYL-GLUCURONIDE ESTERASE, MITOCHONDRIAL"/>
    <property type="match status" value="1"/>
</dbReference>
<keyword evidence="3" id="KW-0809">Transit peptide</keyword>
<feature type="domain" description="AB hydrolase-1" evidence="12">
    <location>
        <begin position="27"/>
        <end position="230"/>
    </location>
</feature>
<dbReference type="GO" id="GO:0016787">
    <property type="term" value="F:hydrolase activity"/>
    <property type="evidence" value="ECO:0007669"/>
    <property type="project" value="UniProtKB-KW"/>
</dbReference>
<comment type="function">
    <text evidence="9">Acts as an acyl-protein thioesterase that hydrolyzes fatty acids from acylated residues in proteins. Regulates the mitochondrial S-depalmitoylation of the nucleophilic active site residue of peroxiredoxin-5/PRDX5, a key antioxidant protein, therefore modulating mitochondrial antioxidant ability. Also catalyzes the deglucuronidation of mycophenolic acid acyl-glucuronide, an active metabolite of the immunosuppressant drug mycophenolate.</text>
</comment>
<dbReference type="InterPro" id="IPR000073">
    <property type="entry name" value="AB_hydrolase_1"/>
</dbReference>
<comment type="catalytic activity">
    <reaction evidence="11">
        <text>mycophenolic acid O-acyl-beta-D-glucuronide + H2O = mycophenolate + D-glucuronate + H(+)</text>
        <dbReference type="Rhea" id="RHEA:34179"/>
        <dbReference type="ChEBI" id="CHEBI:15377"/>
        <dbReference type="ChEBI" id="CHEBI:15378"/>
        <dbReference type="ChEBI" id="CHEBI:58720"/>
        <dbReference type="ChEBI" id="CHEBI:62932"/>
        <dbReference type="ChEBI" id="CHEBI:66982"/>
        <dbReference type="EC" id="3.1.1.93"/>
    </reaction>
    <physiologicalReaction direction="left-to-right" evidence="11">
        <dbReference type="Rhea" id="RHEA:34180"/>
    </physiologicalReaction>
</comment>
<evidence type="ECO:0000256" key="4">
    <source>
        <dbReference type="ARBA" id="ARBA00039132"/>
    </source>
</evidence>
<comment type="caution">
    <text evidence="13">The sequence shown here is derived from an EMBL/GenBank/DDBJ whole genome shotgun (WGS) entry which is preliminary data.</text>
</comment>
<dbReference type="Proteomes" id="UP000603317">
    <property type="component" value="Unassembled WGS sequence"/>
</dbReference>
<evidence type="ECO:0000256" key="2">
    <source>
        <dbReference type="ARBA" id="ARBA00022801"/>
    </source>
</evidence>
<evidence type="ECO:0000256" key="6">
    <source>
        <dbReference type="ARBA" id="ARBA00041520"/>
    </source>
</evidence>
<organism evidence="13 14">
    <name type="scientific">Blastomonas marina</name>
    <dbReference type="NCBI Taxonomy" id="1867408"/>
    <lineage>
        <taxon>Bacteria</taxon>
        <taxon>Pseudomonadati</taxon>
        <taxon>Pseudomonadota</taxon>
        <taxon>Alphaproteobacteria</taxon>
        <taxon>Sphingomonadales</taxon>
        <taxon>Sphingomonadaceae</taxon>
        <taxon>Blastomonas</taxon>
    </lineage>
</organism>
<dbReference type="Pfam" id="PF12697">
    <property type="entry name" value="Abhydrolase_6"/>
    <property type="match status" value="1"/>
</dbReference>
<evidence type="ECO:0000256" key="3">
    <source>
        <dbReference type="ARBA" id="ARBA00022946"/>
    </source>
</evidence>
<dbReference type="EMBL" id="BMID01000001">
    <property type="protein sequence ID" value="GFZ96977.1"/>
    <property type="molecule type" value="Genomic_DNA"/>
</dbReference>
<evidence type="ECO:0000259" key="12">
    <source>
        <dbReference type="Pfam" id="PF12697"/>
    </source>
</evidence>
<evidence type="ECO:0000256" key="8">
    <source>
        <dbReference type="ARBA" id="ARBA00042704"/>
    </source>
</evidence>
<proteinExistence type="predicted"/>
<name>A0ABQ1F224_9SPHN</name>